<evidence type="ECO:0000256" key="1">
    <source>
        <dbReference type="SAM" id="Phobius"/>
    </source>
</evidence>
<dbReference type="AlphaFoldDB" id="A0A3A4RG92"/>
<name>A0A3A4RG92_9BACT</name>
<evidence type="ECO:0000313" key="3">
    <source>
        <dbReference type="Proteomes" id="UP000266426"/>
    </source>
</evidence>
<sequence>MNIKLIKLKFLKSHILVLLPLGIIILLISSVGLYKTTQYLTPTSISVKGYFRGNGVYIHSYKRRPPGGALHDAPFQSIKMICLCAILAGIVVCSYSIIRFKKLNSNNLLGEIKKDIIQHIRKEFELKLPNNKKALFSLYYISNYDEYHAEENRFIISFKSQYADKTALDFDDLDYLKKLFESFVKHEIRK</sequence>
<keyword evidence="1" id="KW-0472">Membrane</keyword>
<keyword evidence="1" id="KW-0812">Transmembrane</keyword>
<keyword evidence="1" id="KW-1133">Transmembrane helix</keyword>
<organism evidence="2 3">
    <name type="scientific">Candidatus Auribacter fodinae</name>
    <dbReference type="NCBI Taxonomy" id="2093366"/>
    <lineage>
        <taxon>Bacteria</taxon>
        <taxon>Pseudomonadati</taxon>
        <taxon>Candidatus Auribacterota</taxon>
        <taxon>Candidatus Auribacteria</taxon>
        <taxon>Candidatus Auribacterales</taxon>
        <taxon>Candidatus Auribacteraceae</taxon>
        <taxon>Candidatus Auribacter</taxon>
    </lineage>
</organism>
<dbReference type="EMBL" id="QZJZ01000005">
    <property type="protein sequence ID" value="RJP62032.1"/>
    <property type="molecule type" value="Genomic_DNA"/>
</dbReference>
<accession>A0A3A4RG92</accession>
<dbReference type="Proteomes" id="UP000266426">
    <property type="component" value="Unassembled WGS sequence"/>
</dbReference>
<gene>
    <name evidence="2" type="ORF">C4541_00420</name>
</gene>
<feature type="transmembrane region" description="Helical" evidence="1">
    <location>
        <begin position="78"/>
        <end position="98"/>
    </location>
</feature>
<protein>
    <submittedName>
        <fullName evidence="2">Uncharacterized protein</fullName>
    </submittedName>
</protein>
<feature type="transmembrane region" description="Helical" evidence="1">
    <location>
        <begin position="15"/>
        <end position="34"/>
    </location>
</feature>
<proteinExistence type="predicted"/>
<reference evidence="2 3" key="1">
    <citation type="journal article" date="2017" name="ISME J.">
        <title>Energy and carbon metabolisms in a deep terrestrial subsurface fluid microbial community.</title>
        <authorList>
            <person name="Momper L."/>
            <person name="Jungbluth S.P."/>
            <person name="Lee M.D."/>
            <person name="Amend J.P."/>
        </authorList>
    </citation>
    <scope>NUCLEOTIDE SEQUENCE [LARGE SCALE GENOMIC DNA]</scope>
    <source>
        <strain evidence="2">SURF_26</strain>
    </source>
</reference>
<evidence type="ECO:0000313" key="2">
    <source>
        <dbReference type="EMBL" id="RJP62032.1"/>
    </source>
</evidence>
<comment type="caution">
    <text evidence="2">The sequence shown here is derived from an EMBL/GenBank/DDBJ whole genome shotgun (WGS) entry which is preliminary data.</text>
</comment>